<keyword evidence="5 8" id="KW-0812">Transmembrane</keyword>
<dbReference type="Proteomes" id="UP001151532">
    <property type="component" value="Chromosome 16"/>
</dbReference>
<dbReference type="PANTHER" id="PTHR32021">
    <property type="entry name" value="CASP-LIKE PROTEIN 5B3"/>
    <property type="match status" value="1"/>
</dbReference>
<evidence type="ECO:0000256" key="3">
    <source>
        <dbReference type="ARBA" id="ARBA00011489"/>
    </source>
</evidence>
<evidence type="ECO:0000256" key="6">
    <source>
        <dbReference type="ARBA" id="ARBA00022989"/>
    </source>
</evidence>
<keyword evidence="12" id="KW-1185">Reference proteome</keyword>
<evidence type="ECO:0000256" key="2">
    <source>
        <dbReference type="ARBA" id="ARBA00007651"/>
    </source>
</evidence>
<evidence type="ECO:0000259" key="10">
    <source>
        <dbReference type="Pfam" id="PF04535"/>
    </source>
</evidence>
<evidence type="ECO:0000256" key="8">
    <source>
        <dbReference type="RuleBase" id="RU361233"/>
    </source>
</evidence>
<proteinExistence type="inferred from homology"/>
<dbReference type="EMBL" id="JAPFFK010000007">
    <property type="protein sequence ID" value="KAJ6755939.1"/>
    <property type="molecule type" value="Genomic_DNA"/>
</dbReference>
<reference evidence="11" key="2">
    <citation type="journal article" date="2023" name="Int. J. Mol. Sci.">
        <title>De Novo Assembly and Annotation of 11 Diverse Shrub Willow (Salix) Genomes Reveals Novel Gene Organization in Sex-Linked Regions.</title>
        <authorList>
            <person name="Hyden B."/>
            <person name="Feng K."/>
            <person name="Yates T.B."/>
            <person name="Jawdy S."/>
            <person name="Cereghino C."/>
            <person name="Smart L.B."/>
            <person name="Muchero W."/>
        </authorList>
    </citation>
    <scope>NUCLEOTIDE SEQUENCE</scope>
    <source>
        <tissue evidence="11">Shoot tip</tissue>
    </source>
</reference>
<evidence type="ECO:0000256" key="5">
    <source>
        <dbReference type="ARBA" id="ARBA00022692"/>
    </source>
</evidence>
<feature type="region of interest" description="Disordered" evidence="9">
    <location>
        <begin position="1"/>
        <end position="20"/>
    </location>
</feature>
<evidence type="ECO:0000313" key="11">
    <source>
        <dbReference type="EMBL" id="KAJ6755939.1"/>
    </source>
</evidence>
<evidence type="ECO:0000256" key="1">
    <source>
        <dbReference type="ARBA" id="ARBA00004651"/>
    </source>
</evidence>
<comment type="similarity">
    <text evidence="2 8">Belongs to the Casparian strip membrane proteins (CASP) family.</text>
</comment>
<name>A0A9Q1A2U2_SALPP</name>
<comment type="subunit">
    <text evidence="3 8">Homodimer and heterodimers.</text>
</comment>
<dbReference type="PANTHER" id="PTHR32021:SF1">
    <property type="entry name" value="CASP-LIKE PROTEIN 5A1"/>
    <property type="match status" value="1"/>
</dbReference>
<gene>
    <name evidence="11" type="ORF">OIU79_028364</name>
</gene>
<organism evidence="11 12">
    <name type="scientific">Salix purpurea</name>
    <name type="common">Purple osier willow</name>
    <dbReference type="NCBI Taxonomy" id="77065"/>
    <lineage>
        <taxon>Eukaryota</taxon>
        <taxon>Viridiplantae</taxon>
        <taxon>Streptophyta</taxon>
        <taxon>Embryophyta</taxon>
        <taxon>Tracheophyta</taxon>
        <taxon>Spermatophyta</taxon>
        <taxon>Magnoliopsida</taxon>
        <taxon>eudicotyledons</taxon>
        <taxon>Gunneridae</taxon>
        <taxon>Pentapetalae</taxon>
        <taxon>rosids</taxon>
        <taxon>fabids</taxon>
        <taxon>Malpighiales</taxon>
        <taxon>Salicaceae</taxon>
        <taxon>Saliceae</taxon>
        <taxon>Salix</taxon>
    </lineage>
</organism>
<accession>A0A9Q1A2U2</accession>
<dbReference type="OrthoDB" id="828022at2759"/>
<keyword evidence="6 8" id="KW-1133">Transmembrane helix</keyword>
<feature type="transmembrane region" description="Helical" evidence="8">
    <location>
        <begin position="43"/>
        <end position="63"/>
    </location>
</feature>
<sequence length="177" mass="19642">MSSVSRPTVHPVEAPPYTDGPQNALIRVRMKDVQGMPGTRGSLFLRLTQFVFGLVSICVMGTTSDFRSVTAFCYLVSAVSVQILWSLSLAVVDIYALLVRRSLRKQIIFRLFTIGDGGCLCLCVLLSLMKPFSLLMKMPLPSSIDTANNLRSQILKQPTCESTKYHNHSPPHRILIS</sequence>
<evidence type="ECO:0000256" key="4">
    <source>
        <dbReference type="ARBA" id="ARBA00022475"/>
    </source>
</evidence>
<feature type="transmembrane region" description="Helical" evidence="8">
    <location>
        <begin position="69"/>
        <end position="95"/>
    </location>
</feature>
<dbReference type="AlphaFoldDB" id="A0A9Q1A2U2"/>
<feature type="transmembrane region" description="Helical" evidence="8">
    <location>
        <begin position="107"/>
        <end position="129"/>
    </location>
</feature>
<comment type="caution">
    <text evidence="11">The sequence shown here is derived from an EMBL/GenBank/DDBJ whole genome shotgun (WGS) entry which is preliminary data.</text>
</comment>
<evidence type="ECO:0000256" key="7">
    <source>
        <dbReference type="ARBA" id="ARBA00023136"/>
    </source>
</evidence>
<reference evidence="11" key="1">
    <citation type="submission" date="2022-11" db="EMBL/GenBank/DDBJ databases">
        <authorList>
            <person name="Hyden B.L."/>
            <person name="Feng K."/>
            <person name="Yates T."/>
            <person name="Jawdy S."/>
            <person name="Smart L.B."/>
            <person name="Muchero W."/>
        </authorList>
    </citation>
    <scope>NUCLEOTIDE SEQUENCE</scope>
    <source>
        <tissue evidence="11">Shoot tip</tissue>
    </source>
</reference>
<evidence type="ECO:0000256" key="9">
    <source>
        <dbReference type="SAM" id="MobiDB-lite"/>
    </source>
</evidence>
<comment type="caution">
    <text evidence="8">Lacks conserved residue(s) required for the propagation of feature annotation.</text>
</comment>
<evidence type="ECO:0000313" key="12">
    <source>
        <dbReference type="Proteomes" id="UP001151532"/>
    </source>
</evidence>
<dbReference type="InterPro" id="IPR045009">
    <property type="entry name" value="CASPL-5"/>
</dbReference>
<dbReference type="GO" id="GO:0005886">
    <property type="term" value="C:plasma membrane"/>
    <property type="evidence" value="ECO:0007669"/>
    <property type="project" value="UniProtKB-SubCell"/>
</dbReference>
<dbReference type="InterPro" id="IPR006702">
    <property type="entry name" value="CASP_dom"/>
</dbReference>
<dbReference type="Pfam" id="PF04535">
    <property type="entry name" value="CASP_dom"/>
    <property type="match status" value="1"/>
</dbReference>
<protein>
    <recommendedName>
        <fullName evidence="8">CASP-like protein</fullName>
    </recommendedName>
</protein>
<feature type="domain" description="Casparian strip membrane protein" evidence="10">
    <location>
        <begin position="36"/>
        <end position="123"/>
    </location>
</feature>
<keyword evidence="7 8" id="KW-0472">Membrane</keyword>
<keyword evidence="4 8" id="KW-1003">Cell membrane</keyword>
<comment type="subcellular location">
    <subcellularLocation>
        <location evidence="1 8">Cell membrane</location>
        <topology evidence="1 8">Multi-pass membrane protein</topology>
    </subcellularLocation>
</comment>